<reference evidence="2" key="1">
    <citation type="submission" date="2016-11" db="UniProtKB">
        <authorList>
            <consortium name="WormBaseParasite"/>
        </authorList>
    </citation>
    <scope>IDENTIFICATION</scope>
</reference>
<keyword evidence="1" id="KW-1185">Reference proteome</keyword>
<protein>
    <submittedName>
        <fullName evidence="2">Uncharacterized protein</fullName>
    </submittedName>
</protein>
<name>A0A1I7TR95_9PELO</name>
<evidence type="ECO:0000313" key="1">
    <source>
        <dbReference type="Proteomes" id="UP000095282"/>
    </source>
</evidence>
<accession>A0A1I7TR95</accession>
<sequence>MNLLFGNNPQPIQNNPILTNFVLPLPPTPLPFPSIPPTLHESSCGPIRHHEESRPNVQKRRISSPTIVKVGRIRGKITEEYAEKRALLNNLLEQMSAPHLEVVRQNIKNMLEKDEQEHTMWMKQCDQAADAAACRQRWNVKDQETILTFKPSESPVQRKEVRSILKNVKKAYPNSASMFLQTSCQILSGANIDSK</sequence>
<proteinExistence type="predicted"/>
<dbReference type="AlphaFoldDB" id="A0A1I7TR95"/>
<evidence type="ECO:0000313" key="2">
    <source>
        <dbReference type="WBParaSite" id="Csp11.Scaffold629.g10975.t2"/>
    </source>
</evidence>
<dbReference type="Proteomes" id="UP000095282">
    <property type="component" value="Unplaced"/>
</dbReference>
<dbReference type="WBParaSite" id="Csp11.Scaffold629.g10975.t2">
    <property type="protein sequence ID" value="Csp11.Scaffold629.g10975.t2"/>
    <property type="gene ID" value="Csp11.Scaffold629.g10975"/>
</dbReference>
<organism evidence="1 2">
    <name type="scientific">Caenorhabditis tropicalis</name>
    <dbReference type="NCBI Taxonomy" id="1561998"/>
    <lineage>
        <taxon>Eukaryota</taxon>
        <taxon>Metazoa</taxon>
        <taxon>Ecdysozoa</taxon>
        <taxon>Nematoda</taxon>
        <taxon>Chromadorea</taxon>
        <taxon>Rhabditida</taxon>
        <taxon>Rhabditina</taxon>
        <taxon>Rhabditomorpha</taxon>
        <taxon>Rhabditoidea</taxon>
        <taxon>Rhabditidae</taxon>
        <taxon>Peloderinae</taxon>
        <taxon>Caenorhabditis</taxon>
    </lineage>
</organism>